<dbReference type="EMBL" id="CP013652">
    <property type="protein sequence ID" value="ALS21390.1"/>
    <property type="molecule type" value="Genomic_DNA"/>
</dbReference>
<dbReference type="AlphaFoldDB" id="A0A0U2W4I7"/>
<sequence length="521" mass="60363">MRPVQPVRKSSLHYMGTEEFKLDSLQSIELSADHVSIFGFVMQESLKVTLESESRRRSGKVWSGELFFIPPHCQCTIENRGAAASQVIIIRFEWDWSRLSIPAPSARPFRPSDEFHLYSFRMPQIRHWIQDFMSDCGDDEPVLFYQLQSHLYAMVSSLMTYIQKPGAVDDVLTDYVEQTKRYMLEHYNTPMDIEEIARLSGVSPNRFYQSFRRHTGLTPHKFMTTIRLNASLCLLANTPSSVMEVAHSVGYSDELYFSRVFKKHMGMSPTEYAACAKIRIANLSPVFQGDLSVLGITPKLTLRRGWSDHPEKYLHQIESCRPELIFCSPVPEDLYRRLCKIAPVVMLHWKGMSWKERLLKISGILGLSTVAERWLAYFDMKVENAKFHIRRQLGDEPFLLVGSFEEQFRVFGMQHKKMRDLFYDELQVTPPAQANKVNFHEVMTLGEVASLDCNNVLFLVPSTASDDYCAKLEEEWRRLKRNGKKKHCLFIRYVEPLLYNPSMHESLLDQTVNQLLLTSGK</sequence>
<dbReference type="InterPro" id="IPR018060">
    <property type="entry name" value="HTH_AraC"/>
</dbReference>
<dbReference type="PRINTS" id="PR00032">
    <property type="entry name" value="HTHARAC"/>
</dbReference>
<accession>A0A0U2W4I7</accession>
<protein>
    <submittedName>
        <fullName evidence="1">AraC family transcriptional regulator</fullName>
    </submittedName>
</protein>
<dbReference type="OrthoDB" id="9807321at2"/>
<dbReference type="Gene3D" id="1.10.10.60">
    <property type="entry name" value="Homeodomain-like"/>
    <property type="match status" value="2"/>
</dbReference>
<dbReference type="Proteomes" id="UP000061660">
    <property type="component" value="Chromosome"/>
</dbReference>
<dbReference type="SUPFAM" id="SSF46689">
    <property type="entry name" value="Homeodomain-like"/>
    <property type="match status" value="2"/>
</dbReference>
<dbReference type="PROSITE" id="PS00041">
    <property type="entry name" value="HTH_ARAC_FAMILY_1"/>
    <property type="match status" value="1"/>
</dbReference>
<dbReference type="InterPro" id="IPR018062">
    <property type="entry name" value="HTH_AraC-typ_CS"/>
</dbReference>
<reference evidence="1 2" key="2">
    <citation type="journal article" date="2016" name="Genome Announc.">
        <title>Complete Genome Sequences of Two Interactive Moderate Thermophiles, Paenibacillus napthalenovorans 32O-Y and Paenibacillus sp. 32O-W.</title>
        <authorList>
            <person name="Butler R.R.III."/>
            <person name="Wang J."/>
            <person name="Stark B.C."/>
            <person name="Pombert J.F."/>
        </authorList>
    </citation>
    <scope>NUCLEOTIDE SEQUENCE [LARGE SCALE GENOMIC DNA]</scope>
    <source>
        <strain evidence="1 2">32O-Y</strain>
    </source>
</reference>
<dbReference type="PATRIC" id="fig|162209.4.peg.1074"/>
<dbReference type="SMART" id="SM00342">
    <property type="entry name" value="HTH_ARAC"/>
    <property type="match status" value="1"/>
</dbReference>
<dbReference type="RefSeq" id="WP_062407685.1">
    <property type="nucleotide sequence ID" value="NZ_CP013652.1"/>
</dbReference>
<evidence type="ECO:0000313" key="1">
    <source>
        <dbReference type="EMBL" id="ALS21390.1"/>
    </source>
</evidence>
<dbReference type="Gene3D" id="3.40.50.1980">
    <property type="entry name" value="Nitrogenase molybdenum iron protein domain"/>
    <property type="match status" value="2"/>
</dbReference>
<dbReference type="InterPro" id="IPR009057">
    <property type="entry name" value="Homeodomain-like_sf"/>
</dbReference>
<dbReference type="PANTHER" id="PTHR46796">
    <property type="entry name" value="HTH-TYPE TRANSCRIPTIONAL ACTIVATOR RHAS-RELATED"/>
    <property type="match status" value="1"/>
</dbReference>
<gene>
    <name evidence="1" type="ORF">IJ22_10080</name>
</gene>
<dbReference type="SUPFAM" id="SSF53807">
    <property type="entry name" value="Helical backbone' metal receptor"/>
    <property type="match status" value="1"/>
</dbReference>
<keyword evidence="2" id="KW-1185">Reference proteome</keyword>
<dbReference type="STRING" id="162209.IJ22_10080"/>
<dbReference type="PROSITE" id="PS01124">
    <property type="entry name" value="HTH_ARAC_FAMILY_2"/>
    <property type="match status" value="1"/>
</dbReference>
<organism evidence="1 2">
    <name type="scientific">Paenibacillus naphthalenovorans</name>
    <dbReference type="NCBI Taxonomy" id="162209"/>
    <lineage>
        <taxon>Bacteria</taxon>
        <taxon>Bacillati</taxon>
        <taxon>Bacillota</taxon>
        <taxon>Bacilli</taxon>
        <taxon>Bacillales</taxon>
        <taxon>Paenibacillaceae</taxon>
        <taxon>Paenibacillus</taxon>
    </lineage>
</organism>
<dbReference type="InterPro" id="IPR050204">
    <property type="entry name" value="AraC_XylS_family_regulators"/>
</dbReference>
<proteinExistence type="predicted"/>
<evidence type="ECO:0000313" key="2">
    <source>
        <dbReference type="Proteomes" id="UP000061660"/>
    </source>
</evidence>
<name>A0A0U2W4I7_9BACL</name>
<dbReference type="Pfam" id="PF12833">
    <property type="entry name" value="HTH_18"/>
    <property type="match status" value="1"/>
</dbReference>
<reference evidence="2" key="1">
    <citation type="submission" date="2015-12" db="EMBL/GenBank/DDBJ databases">
        <title>Complete genome sequences of two moderately thermophilic Paenibacillus species.</title>
        <authorList>
            <person name="Butler R.III."/>
            <person name="Wang J."/>
            <person name="Stark B.C."/>
            <person name="Pombert J.-F."/>
        </authorList>
    </citation>
    <scope>NUCLEOTIDE SEQUENCE [LARGE SCALE GENOMIC DNA]</scope>
    <source>
        <strain evidence="2">32O-Y</strain>
    </source>
</reference>
<dbReference type="GO" id="GO:0043565">
    <property type="term" value="F:sequence-specific DNA binding"/>
    <property type="evidence" value="ECO:0007669"/>
    <property type="project" value="InterPro"/>
</dbReference>
<dbReference type="InterPro" id="IPR020449">
    <property type="entry name" value="Tscrpt_reg_AraC-type_HTH"/>
</dbReference>
<dbReference type="KEGG" id="pnp:IJ22_10080"/>
<dbReference type="GO" id="GO:0003700">
    <property type="term" value="F:DNA-binding transcription factor activity"/>
    <property type="evidence" value="ECO:0007669"/>
    <property type="project" value="InterPro"/>
</dbReference>